<dbReference type="AlphaFoldDB" id="A0A8C5B806"/>
<dbReference type="PANTHER" id="PTHR10628:SF22">
    <property type="entry name" value="SIALIDASE-4"/>
    <property type="match status" value="1"/>
</dbReference>
<evidence type="ECO:0000256" key="1">
    <source>
        <dbReference type="ARBA" id="ARBA00000427"/>
    </source>
</evidence>
<feature type="compositionally biased region" description="Low complexity" evidence="7">
    <location>
        <begin position="332"/>
        <end position="341"/>
    </location>
</feature>
<dbReference type="CDD" id="cd15482">
    <property type="entry name" value="Sialidase_non-viral"/>
    <property type="match status" value="1"/>
</dbReference>
<dbReference type="InterPro" id="IPR036278">
    <property type="entry name" value="Sialidase_sf"/>
</dbReference>
<dbReference type="PANTHER" id="PTHR10628">
    <property type="entry name" value="SIALIDASE"/>
    <property type="match status" value="1"/>
</dbReference>
<dbReference type="Ensembl" id="ENSGMOT00000049970.1">
    <property type="protein sequence ID" value="ENSGMOP00000042520.1"/>
    <property type="gene ID" value="ENSGMOG00000002075.2"/>
</dbReference>
<feature type="compositionally biased region" description="Pro residues" evidence="7">
    <location>
        <begin position="342"/>
        <end position="352"/>
    </location>
</feature>
<keyword evidence="4" id="KW-0442">Lipid degradation</keyword>
<evidence type="ECO:0000256" key="5">
    <source>
        <dbReference type="ARBA" id="ARBA00023277"/>
    </source>
</evidence>
<evidence type="ECO:0000259" key="8">
    <source>
        <dbReference type="Pfam" id="PF13088"/>
    </source>
</evidence>
<dbReference type="Gene3D" id="2.120.10.10">
    <property type="match status" value="2"/>
</dbReference>
<evidence type="ECO:0000256" key="2">
    <source>
        <dbReference type="ARBA" id="ARBA00009348"/>
    </source>
</evidence>
<keyword evidence="6" id="KW-0326">Glycosidase</keyword>
<dbReference type="InterPro" id="IPR011040">
    <property type="entry name" value="Sialidase"/>
</dbReference>
<comment type="catalytic activity">
    <reaction evidence="1">
        <text>Hydrolysis of alpha-(2-&gt;3)-, alpha-(2-&gt;6)-, alpha-(2-&gt;8)- glycosidic linkages of terminal sialic acid residues in oligosaccharides, glycoproteins, glycolipids, colominic acid and synthetic substrates.</text>
        <dbReference type="EC" id="3.2.1.18"/>
    </reaction>
</comment>
<sequence length="582" mass="62104">VKYTLKQQRWSMRSPYFPARSVLFRKEANGVTYRVPALLFLPRSNSFLAFCEERLSPSDSEAHLLVLRRGTFYRNYVEWEDLRVLGTAHLPGHRSMNPCPVYDEFTGTLFLLFIAVLGHVSESFQLVSGKNVTRLCCVSSTDGGATWGPATDLTQAVIGDTIKGGASHRGEWATFALGPGHGIQLKSGRLLVPAYAYQIDCRRCLSQLCQTTPRSFCFHSDTHGSSWRLGEAVPGPDSVECQVVSVDAEDGGSLLYCNARSPLGCRVQALSLDRGAAFQPGQLVPRLVEPRNGCHGSVVGFPAPVHLCRPPGGSPAPPPRPSRSRHWTSCSLRPGGDADGPPGRPEPGPRPASPAGGAGLGPSPLGPPPRPAADRSRSASAAPHATQAPPPHATQAPPPNATQAPPPLNATGEPGQSPGNFLPPTWVVYSHPTWPDARRDLGVYLSPFPRDPDSWAGPWVIYEGPSAYSDLAYLELAPSPGPPSPAAPPAMAFACLFESGTRTAYDEISFCLFTLYELIDHLPGRWAAPRPGPPDAGRPHGPLAAPRPGQSRGRHGDGGVAAGGRTLALRKKDKRSGMCTVC</sequence>
<dbReference type="GeneTree" id="ENSGT00950000182944"/>
<comment type="similarity">
    <text evidence="2">Belongs to the glycosyl hydrolase 33 family.</text>
</comment>
<keyword evidence="5" id="KW-0119">Carbohydrate metabolism</keyword>
<evidence type="ECO:0000313" key="10">
    <source>
        <dbReference type="Proteomes" id="UP000694546"/>
    </source>
</evidence>
<feature type="compositionally biased region" description="Pro residues" evidence="7">
    <location>
        <begin position="312"/>
        <end position="321"/>
    </location>
</feature>
<keyword evidence="6" id="KW-0378">Hydrolase</keyword>
<dbReference type="Pfam" id="PF13088">
    <property type="entry name" value="BNR_2"/>
    <property type="match status" value="1"/>
</dbReference>
<evidence type="ECO:0000256" key="3">
    <source>
        <dbReference type="ARBA" id="ARBA00012733"/>
    </source>
</evidence>
<name>A0A8C5B806_GADMO</name>
<proteinExistence type="inferred from homology"/>
<dbReference type="SUPFAM" id="SSF50939">
    <property type="entry name" value="Sialidases"/>
    <property type="match status" value="1"/>
</dbReference>
<feature type="region of interest" description="Disordered" evidence="7">
    <location>
        <begin position="310"/>
        <end position="421"/>
    </location>
</feature>
<keyword evidence="10" id="KW-1185">Reference proteome</keyword>
<keyword evidence="4" id="KW-0443">Lipid metabolism</keyword>
<reference evidence="9" key="2">
    <citation type="submission" date="2025-09" db="UniProtKB">
        <authorList>
            <consortium name="Ensembl"/>
        </authorList>
    </citation>
    <scope>IDENTIFICATION</scope>
</reference>
<dbReference type="GO" id="GO:0006689">
    <property type="term" value="P:ganglioside catabolic process"/>
    <property type="evidence" value="ECO:0007669"/>
    <property type="project" value="TreeGrafter"/>
</dbReference>
<feature type="compositionally biased region" description="Low complexity" evidence="7">
    <location>
        <begin position="378"/>
        <end position="387"/>
    </location>
</feature>
<dbReference type="GO" id="GO:0005783">
    <property type="term" value="C:endoplasmic reticulum"/>
    <property type="evidence" value="ECO:0007669"/>
    <property type="project" value="Ensembl"/>
</dbReference>
<dbReference type="EC" id="3.2.1.18" evidence="3"/>
<evidence type="ECO:0000256" key="6">
    <source>
        <dbReference type="ARBA" id="ARBA00023295"/>
    </source>
</evidence>
<feature type="domain" description="Sialidase" evidence="8">
    <location>
        <begin position="75"/>
        <end position="283"/>
    </location>
</feature>
<protein>
    <recommendedName>
        <fullName evidence="3">exo-alpha-sialidase</fullName>
        <ecNumber evidence="3">3.2.1.18</ecNumber>
    </recommendedName>
</protein>
<evidence type="ECO:0000256" key="4">
    <source>
        <dbReference type="ARBA" id="ARBA00022963"/>
    </source>
</evidence>
<evidence type="ECO:0000256" key="7">
    <source>
        <dbReference type="SAM" id="MobiDB-lite"/>
    </source>
</evidence>
<dbReference type="InterPro" id="IPR026856">
    <property type="entry name" value="Sialidase_fam"/>
</dbReference>
<organism evidence="9 10">
    <name type="scientific">Gadus morhua</name>
    <name type="common">Atlantic cod</name>
    <dbReference type="NCBI Taxonomy" id="8049"/>
    <lineage>
        <taxon>Eukaryota</taxon>
        <taxon>Metazoa</taxon>
        <taxon>Chordata</taxon>
        <taxon>Craniata</taxon>
        <taxon>Vertebrata</taxon>
        <taxon>Euteleostomi</taxon>
        <taxon>Actinopterygii</taxon>
        <taxon>Neopterygii</taxon>
        <taxon>Teleostei</taxon>
        <taxon>Neoteleostei</taxon>
        <taxon>Acanthomorphata</taxon>
        <taxon>Zeiogadaria</taxon>
        <taxon>Gadariae</taxon>
        <taxon>Gadiformes</taxon>
        <taxon>Gadoidei</taxon>
        <taxon>Gadidae</taxon>
        <taxon>Gadus</taxon>
    </lineage>
</organism>
<dbReference type="Proteomes" id="UP000694546">
    <property type="component" value="Chromosome 16"/>
</dbReference>
<dbReference type="GO" id="GO:0004308">
    <property type="term" value="F:exo-alpha-sialidase activity"/>
    <property type="evidence" value="ECO:0007669"/>
    <property type="project" value="UniProtKB-EC"/>
</dbReference>
<reference evidence="9" key="1">
    <citation type="submission" date="2025-08" db="UniProtKB">
        <authorList>
            <consortium name="Ensembl"/>
        </authorList>
    </citation>
    <scope>IDENTIFICATION</scope>
</reference>
<feature type="compositionally biased region" description="Pro residues" evidence="7">
    <location>
        <begin position="388"/>
        <end position="408"/>
    </location>
</feature>
<dbReference type="GO" id="GO:0009313">
    <property type="term" value="P:oligosaccharide catabolic process"/>
    <property type="evidence" value="ECO:0007669"/>
    <property type="project" value="TreeGrafter"/>
</dbReference>
<feature type="region of interest" description="Disordered" evidence="7">
    <location>
        <begin position="527"/>
        <end position="566"/>
    </location>
</feature>
<evidence type="ECO:0000313" key="9">
    <source>
        <dbReference type="Ensembl" id="ENSGMOP00000042520.1"/>
    </source>
</evidence>
<dbReference type="GO" id="GO:0016020">
    <property type="term" value="C:membrane"/>
    <property type="evidence" value="ECO:0007669"/>
    <property type="project" value="TreeGrafter"/>
</dbReference>
<accession>A0A8C5B806</accession>